<dbReference type="GO" id="GO:0005737">
    <property type="term" value="C:cytoplasm"/>
    <property type="evidence" value="ECO:0007669"/>
    <property type="project" value="InterPro"/>
</dbReference>
<reference evidence="12 13" key="1">
    <citation type="journal article" date="2015" name="Int. J. Syst. Evol. Microbiol.">
        <title>Halomonas salicampi sp. nov., a halotolerant and alkalitolerant bacterium isolated from a saltern soil.</title>
        <authorList>
            <person name="Lee J.C."/>
            <person name="Kim Y.S."/>
            <person name="Yun B.S."/>
            <person name="Whang K.S."/>
        </authorList>
    </citation>
    <scope>NUCLEOTIDE SEQUENCE [LARGE SCALE GENOMIC DNA]</scope>
    <source>
        <strain evidence="12 13">BH103</strain>
    </source>
</reference>
<evidence type="ECO:0000256" key="6">
    <source>
        <dbReference type="ARBA" id="ARBA00022801"/>
    </source>
</evidence>
<feature type="binding site" evidence="10">
    <location>
        <position position="41"/>
    </location>
    <ligand>
        <name>Mn(2+)</name>
        <dbReference type="ChEBI" id="CHEBI:29035"/>
        <label>1</label>
    </ligand>
</feature>
<dbReference type="PANTHER" id="PTHR34990">
    <property type="entry name" value="UDP-2,3-DIACYLGLUCOSAMINE HYDROLASE-RELATED"/>
    <property type="match status" value="1"/>
</dbReference>
<feature type="binding site" evidence="10">
    <location>
        <position position="41"/>
    </location>
    <ligand>
        <name>Mn(2+)</name>
        <dbReference type="ChEBI" id="CHEBI:29035"/>
        <label>2</label>
    </ligand>
</feature>
<dbReference type="InterPro" id="IPR010138">
    <property type="entry name" value="UDP-diacylglucosamine_Hdrlase"/>
</dbReference>
<dbReference type="EMBL" id="JACCDF010000006">
    <property type="protein sequence ID" value="NYS60866.1"/>
    <property type="molecule type" value="Genomic_DNA"/>
</dbReference>
<feature type="binding site" evidence="10">
    <location>
        <position position="173"/>
    </location>
    <ligand>
        <name>substrate</name>
    </ligand>
</feature>
<dbReference type="GO" id="GO:0008758">
    <property type="term" value="F:UDP-2,3-diacylglucosamine hydrolase activity"/>
    <property type="evidence" value="ECO:0007669"/>
    <property type="project" value="UniProtKB-UniRule"/>
</dbReference>
<comment type="caution">
    <text evidence="12">The sequence shown here is derived from an EMBL/GenBank/DDBJ whole genome shotgun (WGS) entry which is preliminary data.</text>
</comment>
<organism evidence="12 13">
    <name type="scientific">Vreelandella salicampi</name>
    <dbReference type="NCBI Taxonomy" id="1449798"/>
    <lineage>
        <taxon>Bacteria</taxon>
        <taxon>Pseudomonadati</taxon>
        <taxon>Pseudomonadota</taxon>
        <taxon>Gammaproteobacteria</taxon>
        <taxon>Oceanospirillales</taxon>
        <taxon>Halomonadaceae</taxon>
        <taxon>Vreelandella</taxon>
    </lineage>
</organism>
<dbReference type="Gene3D" id="3.60.21.10">
    <property type="match status" value="1"/>
</dbReference>
<evidence type="ECO:0000256" key="8">
    <source>
        <dbReference type="ARBA" id="ARBA00023136"/>
    </source>
</evidence>
<dbReference type="CDD" id="cd07398">
    <property type="entry name" value="MPP_YbbF-LpxH"/>
    <property type="match status" value="1"/>
</dbReference>
<dbReference type="InterPro" id="IPR029052">
    <property type="entry name" value="Metallo-depent_PP-like"/>
</dbReference>
<feature type="binding site" evidence="10">
    <location>
        <position position="201"/>
    </location>
    <ligand>
        <name>substrate</name>
    </ligand>
</feature>
<keyword evidence="13" id="KW-1185">Reference proteome</keyword>
<feature type="binding site" evidence="10">
    <location>
        <position position="8"/>
    </location>
    <ligand>
        <name>Mn(2+)</name>
        <dbReference type="ChEBI" id="CHEBI:29035"/>
        <label>1</label>
    </ligand>
</feature>
<keyword evidence="8 10" id="KW-0472">Membrane</keyword>
<evidence type="ECO:0000313" key="13">
    <source>
        <dbReference type="Proteomes" id="UP000586119"/>
    </source>
</evidence>
<feature type="binding site" evidence="10">
    <location>
        <position position="166"/>
    </location>
    <ligand>
        <name>substrate</name>
    </ligand>
</feature>
<dbReference type="InterPro" id="IPR043461">
    <property type="entry name" value="LpxH-like"/>
</dbReference>
<evidence type="ECO:0000256" key="5">
    <source>
        <dbReference type="ARBA" id="ARBA00022723"/>
    </source>
</evidence>
<evidence type="ECO:0000256" key="7">
    <source>
        <dbReference type="ARBA" id="ARBA00023098"/>
    </source>
</evidence>
<keyword evidence="9 10" id="KW-0464">Manganese</keyword>
<dbReference type="GO" id="GO:0030145">
    <property type="term" value="F:manganese ion binding"/>
    <property type="evidence" value="ECO:0007669"/>
    <property type="project" value="UniProtKB-UniRule"/>
</dbReference>
<dbReference type="SUPFAM" id="SSF56300">
    <property type="entry name" value="Metallo-dependent phosphatases"/>
    <property type="match status" value="1"/>
</dbReference>
<comment type="similarity">
    <text evidence="10">Belongs to the LpxH family.</text>
</comment>
<feature type="binding site" evidence="10">
    <location>
        <position position="85"/>
    </location>
    <ligand>
        <name>Mn(2+)</name>
        <dbReference type="ChEBI" id="CHEBI:29035"/>
        <label>2</label>
    </ligand>
</feature>
<dbReference type="GO" id="GO:0019897">
    <property type="term" value="C:extrinsic component of plasma membrane"/>
    <property type="evidence" value="ECO:0007669"/>
    <property type="project" value="UniProtKB-UniRule"/>
</dbReference>
<name>A0A7Z0LKX4_9GAMM</name>
<comment type="cofactor">
    <cofactor evidence="10">
        <name>Mn(2+)</name>
        <dbReference type="ChEBI" id="CHEBI:29035"/>
    </cofactor>
    <text evidence="10">Binds 2 Mn(2+) ions per subunit in a binuclear metal center.</text>
</comment>
<comment type="function">
    <text evidence="10">Hydrolyzes the pyrophosphate bond of UDP-2,3-diacylglucosamine to yield 2,3-diacylglucosamine 1-phosphate (lipid X) and UMP by catalyzing the attack of water at the alpha-P atom. Involved in the biosynthesis of lipid A, a phosphorylated glycolipid that anchors the lipopolysaccharide to the outer membrane of the cell.</text>
</comment>
<dbReference type="NCBIfam" id="TIGR01854">
    <property type="entry name" value="lipid_A_lpxH"/>
    <property type="match status" value="1"/>
</dbReference>
<evidence type="ECO:0000313" key="12">
    <source>
        <dbReference type="EMBL" id="NYS60866.1"/>
    </source>
</evidence>
<dbReference type="UniPathway" id="UPA00359">
    <property type="reaction ID" value="UER00480"/>
</dbReference>
<dbReference type="HAMAP" id="MF_00575">
    <property type="entry name" value="LpxH"/>
    <property type="match status" value="1"/>
</dbReference>
<comment type="pathway">
    <text evidence="10">Glycolipid biosynthesis; lipid IV(A) biosynthesis; lipid IV(A) from (3R)-3-hydroxytetradecanoyl-[acyl-carrier-protein] and UDP-N-acetyl-alpha-D-glucosamine: step 4/6.</text>
</comment>
<accession>A0A7Z0LKX4</accession>
<dbReference type="EC" id="3.6.1.54" evidence="10"/>
<feature type="binding site" evidence="10">
    <location>
        <position position="203"/>
    </location>
    <ligand>
        <name>Mn(2+)</name>
        <dbReference type="ChEBI" id="CHEBI:29035"/>
        <label>1</label>
    </ligand>
</feature>
<evidence type="ECO:0000256" key="2">
    <source>
        <dbReference type="ARBA" id="ARBA00022516"/>
    </source>
</evidence>
<feature type="binding site" evidence="10">
    <location>
        <position position="10"/>
    </location>
    <ligand>
        <name>Mn(2+)</name>
        <dbReference type="ChEBI" id="CHEBI:29035"/>
        <label>1</label>
    </ligand>
</feature>
<keyword evidence="7 10" id="KW-0443">Lipid metabolism</keyword>
<evidence type="ECO:0000256" key="3">
    <source>
        <dbReference type="ARBA" id="ARBA00022519"/>
    </source>
</evidence>
<dbReference type="GO" id="GO:0009245">
    <property type="term" value="P:lipid A biosynthetic process"/>
    <property type="evidence" value="ECO:0007669"/>
    <property type="project" value="UniProtKB-UniRule"/>
</dbReference>
<dbReference type="Proteomes" id="UP000586119">
    <property type="component" value="Unassembled WGS sequence"/>
</dbReference>
<proteinExistence type="inferred from homology"/>
<feature type="binding site" evidence="10">
    <location>
        <position position="120"/>
    </location>
    <ligand>
        <name>Mn(2+)</name>
        <dbReference type="ChEBI" id="CHEBI:29035"/>
        <label>2</label>
    </ligand>
</feature>
<keyword evidence="3 10" id="KW-0997">Cell inner membrane</keyword>
<evidence type="ECO:0000256" key="10">
    <source>
        <dbReference type="HAMAP-Rule" id="MF_00575"/>
    </source>
</evidence>
<evidence type="ECO:0000259" key="11">
    <source>
        <dbReference type="Pfam" id="PF00149"/>
    </source>
</evidence>
<comment type="subcellular location">
    <subcellularLocation>
        <location evidence="10">Cell inner membrane</location>
        <topology evidence="10">Peripheral membrane protein</topology>
        <orientation evidence="10">Cytoplasmic side</orientation>
    </subcellularLocation>
</comment>
<protein>
    <recommendedName>
        <fullName evidence="10">UDP-2,3-diacylglucosamine hydrolase</fullName>
        <ecNumber evidence="10">3.6.1.54</ecNumber>
    </recommendedName>
    <alternativeName>
        <fullName evidence="10">UDP-2,3-diacylglucosamine diphosphatase</fullName>
    </alternativeName>
</protein>
<comment type="catalytic activity">
    <reaction evidence="10">
        <text>UDP-2-N,3-O-bis[(3R)-3-hydroxytetradecanoyl]-alpha-D-glucosamine + H2O = 2-N,3-O-bis[(3R)-3-hydroxytetradecanoyl]-alpha-D-glucosaminyl 1-phosphate + UMP + 2 H(+)</text>
        <dbReference type="Rhea" id="RHEA:25213"/>
        <dbReference type="ChEBI" id="CHEBI:15377"/>
        <dbReference type="ChEBI" id="CHEBI:15378"/>
        <dbReference type="ChEBI" id="CHEBI:57865"/>
        <dbReference type="ChEBI" id="CHEBI:57957"/>
        <dbReference type="ChEBI" id="CHEBI:78847"/>
        <dbReference type="EC" id="3.6.1.54"/>
    </reaction>
</comment>
<dbReference type="AlphaFoldDB" id="A0A7Z0LKX4"/>
<evidence type="ECO:0000256" key="9">
    <source>
        <dbReference type="ARBA" id="ARBA00023211"/>
    </source>
</evidence>
<evidence type="ECO:0000256" key="4">
    <source>
        <dbReference type="ARBA" id="ARBA00022556"/>
    </source>
</evidence>
<keyword evidence="2 10" id="KW-0444">Lipid biosynthesis</keyword>
<dbReference type="InterPro" id="IPR004843">
    <property type="entry name" value="Calcineurin-like_PHP"/>
</dbReference>
<dbReference type="PANTHER" id="PTHR34990:SF1">
    <property type="entry name" value="UDP-2,3-DIACYLGLUCOSAMINE HYDROLASE"/>
    <property type="match status" value="1"/>
</dbReference>
<keyword evidence="6 10" id="KW-0378">Hydrolase</keyword>
<sequence length="258" mass="28722">MRTLLVADLHLSEHTPEITQGFLDYLTTTAVDAEAVYVLGDLFDAWIGDDLLDYPHPLADIAKQVAAALSKLGENGTRICLMHGNRDFFIGQRFANACSATLLPDIQEAELHGIPLVLLHGDSLCTLDKDYMAFRQQSRDPQWQAQMLELPLEQRLELATSLRQQSGDANATKAQAIMDVTPSEVVKLMEKRGVATMIHGHTHRPKVHDLTVDGVPAKRFVLGDWDRQHGWDVVIDDETDSATAPRLRQFPLNQPPVS</sequence>
<dbReference type="Pfam" id="PF00149">
    <property type="entry name" value="Metallophos"/>
    <property type="match status" value="1"/>
</dbReference>
<gene>
    <name evidence="10" type="primary">lpxH</name>
    <name evidence="12" type="ORF">HZS81_08845</name>
</gene>
<dbReference type="RefSeq" id="WP_179930190.1">
    <property type="nucleotide sequence ID" value="NZ_JACCDF010000006.1"/>
</dbReference>
<dbReference type="NCBIfam" id="NF003743">
    <property type="entry name" value="PRK05340.1"/>
    <property type="match status" value="1"/>
</dbReference>
<evidence type="ECO:0000256" key="1">
    <source>
        <dbReference type="ARBA" id="ARBA00022475"/>
    </source>
</evidence>
<feature type="domain" description="Calcineurin-like phosphoesterase" evidence="11">
    <location>
        <begin position="1"/>
        <end position="205"/>
    </location>
</feature>
<keyword evidence="4 10" id="KW-0441">Lipid A biosynthesis</keyword>
<feature type="binding site" evidence="10">
    <location>
        <position position="170"/>
    </location>
    <ligand>
        <name>substrate</name>
    </ligand>
</feature>
<keyword evidence="1 10" id="KW-1003">Cell membrane</keyword>
<feature type="binding site" evidence="10">
    <location>
        <begin position="85"/>
        <end position="86"/>
    </location>
    <ligand>
        <name>substrate</name>
    </ligand>
</feature>
<feature type="binding site" evidence="10">
    <location>
        <position position="201"/>
    </location>
    <ligand>
        <name>Mn(2+)</name>
        <dbReference type="ChEBI" id="CHEBI:29035"/>
        <label>2</label>
    </ligand>
</feature>
<keyword evidence="5 10" id="KW-0479">Metal-binding</keyword>
<feature type="binding site" evidence="10">
    <location>
        <position position="128"/>
    </location>
    <ligand>
        <name>substrate</name>
    </ligand>
</feature>